<keyword evidence="9" id="KW-0472">Membrane</keyword>
<proteinExistence type="inferred from homology"/>
<dbReference type="Gene3D" id="1.10.3810.10">
    <property type="entry name" value="Biosynthetic peptidoglycan transglycosylase-like"/>
    <property type="match status" value="1"/>
</dbReference>
<feature type="domain" description="Glycosyl transferase family 51" evidence="11">
    <location>
        <begin position="52"/>
        <end position="215"/>
    </location>
</feature>
<evidence type="ECO:0000256" key="3">
    <source>
        <dbReference type="ARBA" id="ARBA00022676"/>
    </source>
</evidence>
<evidence type="ECO:0000313" key="12">
    <source>
        <dbReference type="EMBL" id="OIR06238.1"/>
    </source>
</evidence>
<keyword evidence="2" id="KW-0997">Cell inner membrane</keyword>
<dbReference type="InterPro" id="IPR001264">
    <property type="entry name" value="Glyco_trans_51"/>
</dbReference>
<evidence type="ECO:0000256" key="2">
    <source>
        <dbReference type="ARBA" id="ARBA00022519"/>
    </source>
</evidence>
<dbReference type="GO" id="GO:0009274">
    <property type="term" value="C:peptidoglycan-based cell wall"/>
    <property type="evidence" value="ECO:0007669"/>
    <property type="project" value="InterPro"/>
</dbReference>
<dbReference type="SUPFAM" id="SSF53955">
    <property type="entry name" value="Lysozyme-like"/>
    <property type="match status" value="1"/>
</dbReference>
<evidence type="ECO:0000256" key="9">
    <source>
        <dbReference type="ARBA" id="ARBA00023136"/>
    </source>
</evidence>
<dbReference type="Pfam" id="PF00912">
    <property type="entry name" value="Transgly"/>
    <property type="match status" value="1"/>
</dbReference>
<evidence type="ECO:0000256" key="1">
    <source>
        <dbReference type="ARBA" id="ARBA00022475"/>
    </source>
</evidence>
<keyword evidence="6" id="KW-0133">Cell shape</keyword>
<reference evidence="12" key="1">
    <citation type="submission" date="2016-10" db="EMBL/GenBank/DDBJ databases">
        <title>Sequence of Gallionella enrichment culture.</title>
        <authorList>
            <person name="Poehlein A."/>
            <person name="Muehling M."/>
            <person name="Daniel R."/>
        </authorList>
    </citation>
    <scope>NUCLEOTIDE SEQUENCE</scope>
</reference>
<organism evidence="12">
    <name type="scientific">mine drainage metagenome</name>
    <dbReference type="NCBI Taxonomy" id="410659"/>
    <lineage>
        <taxon>unclassified sequences</taxon>
        <taxon>metagenomes</taxon>
        <taxon>ecological metagenomes</taxon>
    </lineage>
</organism>
<evidence type="ECO:0000256" key="10">
    <source>
        <dbReference type="ARBA" id="ARBA00023316"/>
    </source>
</evidence>
<keyword evidence="4 12" id="KW-0808">Transferase</keyword>
<evidence type="ECO:0000256" key="8">
    <source>
        <dbReference type="ARBA" id="ARBA00022989"/>
    </source>
</evidence>
<keyword evidence="10" id="KW-0961">Cell wall biogenesis/degradation</keyword>
<evidence type="ECO:0000256" key="5">
    <source>
        <dbReference type="ARBA" id="ARBA00022692"/>
    </source>
</evidence>
<gene>
    <name evidence="12" type="primary">mtgA_4</name>
    <name evidence="12" type="ORF">GALL_117110</name>
</gene>
<name>A0A1J5T222_9ZZZZ</name>
<dbReference type="PANTHER" id="PTHR30400:SF0">
    <property type="entry name" value="BIOSYNTHETIC PEPTIDOGLYCAN TRANSGLYCOSYLASE"/>
    <property type="match status" value="1"/>
</dbReference>
<sequence>MIALTPVRRRLLRRLLLALTLVPLALVPLYRLVPPPATPLMLIRLAEGFGLHKQWEPLERISPHLARAVIASEDARFCTHHGFDWHAIDTAIDTYEDGGRLRGASTISQQTAKNAFLWPGRSFLRKGLEAGFTVLIEALWGKRRIMEVYLNIIEWGPGLYGAEAAARAYFHKPAAALSWAEAAALAAVLPSPLRWSPNHPGGYVARRIHIIEMRMAAVRLDRDHLCP</sequence>
<keyword evidence="5" id="KW-0812">Transmembrane</keyword>
<comment type="caution">
    <text evidence="12">The sequence shown here is derived from an EMBL/GenBank/DDBJ whole genome shotgun (WGS) entry which is preliminary data.</text>
</comment>
<dbReference type="InterPro" id="IPR011812">
    <property type="entry name" value="Pep_trsgly"/>
</dbReference>
<dbReference type="PANTHER" id="PTHR30400">
    <property type="entry name" value="MONOFUNCTIONAL BIOSYNTHETIC PEPTIDOGLYCAN TRANSGLYCOSYLASE"/>
    <property type="match status" value="1"/>
</dbReference>
<keyword evidence="7" id="KW-0573">Peptidoglycan synthesis</keyword>
<dbReference type="InterPro" id="IPR036950">
    <property type="entry name" value="PBP_transglycosylase"/>
</dbReference>
<dbReference type="GO" id="GO:0016020">
    <property type="term" value="C:membrane"/>
    <property type="evidence" value="ECO:0007669"/>
    <property type="project" value="InterPro"/>
</dbReference>
<dbReference type="InterPro" id="IPR023346">
    <property type="entry name" value="Lysozyme-like_dom_sf"/>
</dbReference>
<evidence type="ECO:0000256" key="4">
    <source>
        <dbReference type="ARBA" id="ARBA00022679"/>
    </source>
</evidence>
<dbReference type="HAMAP" id="MF_00766">
    <property type="entry name" value="PGT_MtgA"/>
    <property type="match status" value="1"/>
</dbReference>
<dbReference type="NCBIfam" id="TIGR02070">
    <property type="entry name" value="mono_pep_trsgly"/>
    <property type="match status" value="1"/>
</dbReference>
<protein>
    <submittedName>
        <fullName evidence="12">Monofunctional biosynthetic peptidoglycan transglycosylase</fullName>
        <ecNumber evidence="12">2.4.2.-</ecNumber>
    </submittedName>
</protein>
<accession>A0A1J5T222</accession>
<evidence type="ECO:0000256" key="7">
    <source>
        <dbReference type="ARBA" id="ARBA00022984"/>
    </source>
</evidence>
<dbReference type="GO" id="GO:0009252">
    <property type="term" value="P:peptidoglycan biosynthetic process"/>
    <property type="evidence" value="ECO:0007669"/>
    <property type="project" value="UniProtKB-KW"/>
</dbReference>
<dbReference type="AlphaFoldDB" id="A0A1J5T222"/>
<keyword evidence="1" id="KW-1003">Cell membrane</keyword>
<dbReference type="EMBL" id="MLJW01000045">
    <property type="protein sequence ID" value="OIR06238.1"/>
    <property type="molecule type" value="Genomic_DNA"/>
</dbReference>
<dbReference type="GO" id="GO:0008360">
    <property type="term" value="P:regulation of cell shape"/>
    <property type="evidence" value="ECO:0007669"/>
    <property type="project" value="UniProtKB-KW"/>
</dbReference>
<keyword evidence="8" id="KW-1133">Transmembrane helix</keyword>
<dbReference type="EC" id="2.4.2.-" evidence="12"/>
<keyword evidence="3 12" id="KW-0328">Glycosyltransferase</keyword>
<evidence type="ECO:0000259" key="11">
    <source>
        <dbReference type="Pfam" id="PF00912"/>
    </source>
</evidence>
<dbReference type="GO" id="GO:0071555">
    <property type="term" value="P:cell wall organization"/>
    <property type="evidence" value="ECO:0007669"/>
    <property type="project" value="UniProtKB-KW"/>
</dbReference>
<evidence type="ECO:0000256" key="6">
    <source>
        <dbReference type="ARBA" id="ARBA00022960"/>
    </source>
</evidence>
<dbReference type="GO" id="GO:0016763">
    <property type="term" value="F:pentosyltransferase activity"/>
    <property type="evidence" value="ECO:0007669"/>
    <property type="project" value="InterPro"/>
</dbReference>